<feature type="non-terminal residue" evidence="4">
    <location>
        <position position="1"/>
    </location>
</feature>
<reference evidence="4" key="1">
    <citation type="journal article" date="2014" name="Front. Microbiol.">
        <title>High frequency of phylogenetically diverse reductive dehalogenase-homologous genes in deep subseafloor sedimentary metagenomes.</title>
        <authorList>
            <person name="Kawai M."/>
            <person name="Futagami T."/>
            <person name="Toyoda A."/>
            <person name="Takaki Y."/>
            <person name="Nishi S."/>
            <person name="Hori S."/>
            <person name="Arai W."/>
            <person name="Tsubouchi T."/>
            <person name="Morono Y."/>
            <person name="Uchiyama I."/>
            <person name="Ito T."/>
            <person name="Fujiyama A."/>
            <person name="Inagaki F."/>
            <person name="Takami H."/>
        </authorList>
    </citation>
    <scope>NUCLEOTIDE SEQUENCE</scope>
    <source>
        <strain evidence="4">Expedition CK06-06</strain>
    </source>
</reference>
<evidence type="ECO:0000259" key="3">
    <source>
        <dbReference type="PROSITE" id="PS50025"/>
    </source>
</evidence>
<comment type="caution">
    <text evidence="4">The sequence shown here is derived from an EMBL/GenBank/DDBJ whole genome shotgun (WGS) entry which is preliminary data.</text>
</comment>
<evidence type="ECO:0000256" key="2">
    <source>
        <dbReference type="ARBA" id="ARBA00023157"/>
    </source>
</evidence>
<name>X1HBC3_9ZZZZ</name>
<dbReference type="Pfam" id="PF13385">
    <property type="entry name" value="Laminin_G_3"/>
    <property type="match status" value="1"/>
</dbReference>
<dbReference type="PROSITE" id="PS50025">
    <property type="entry name" value="LAM_G_DOMAIN"/>
    <property type="match status" value="1"/>
</dbReference>
<evidence type="ECO:0000313" key="4">
    <source>
        <dbReference type="EMBL" id="GAH67461.1"/>
    </source>
</evidence>
<dbReference type="InterPro" id="IPR006558">
    <property type="entry name" value="LamG-like"/>
</dbReference>
<dbReference type="EMBL" id="BARU01025525">
    <property type="protein sequence ID" value="GAH67461.1"/>
    <property type="molecule type" value="Genomic_DNA"/>
</dbReference>
<keyword evidence="1" id="KW-0732">Signal</keyword>
<organism evidence="4">
    <name type="scientific">marine sediment metagenome</name>
    <dbReference type="NCBI Taxonomy" id="412755"/>
    <lineage>
        <taxon>unclassified sequences</taxon>
        <taxon>metagenomes</taxon>
        <taxon>ecological metagenomes</taxon>
    </lineage>
</organism>
<dbReference type="Gene3D" id="2.60.120.200">
    <property type="match status" value="1"/>
</dbReference>
<dbReference type="SMART" id="SM00560">
    <property type="entry name" value="LamGL"/>
    <property type="match status" value="1"/>
</dbReference>
<proteinExistence type="predicted"/>
<sequence length="269" mass="29636">EFSEPSNDRYADLLFEAVSGKIDNRKIISLVLKKGGSRAGDIIVNTAGLVTQRMEDDIVGYWHFDEGTGTSTYDASGNDNTGTFVSSPTWQSGSSCKAGQCLSFNGSSDYIIGSGSSLNFQNKKEITLEAWFKIDGGIENHAIINNGFNVYAYLMDIESGKVRFVIDMDWGSGGKDIYSTTNTLRDNKWHHVVSVLESSSATSSMKIYVDGDLETTKELSSYNISLSSNNFGIGQRQYGRHFNGLIDEVRIYNRALTASEISAHYDDLK</sequence>
<dbReference type="AlphaFoldDB" id="X1HBC3"/>
<evidence type="ECO:0000256" key="1">
    <source>
        <dbReference type="ARBA" id="ARBA00022729"/>
    </source>
</evidence>
<dbReference type="InterPro" id="IPR013320">
    <property type="entry name" value="ConA-like_dom_sf"/>
</dbReference>
<dbReference type="InterPro" id="IPR001791">
    <property type="entry name" value="Laminin_G"/>
</dbReference>
<dbReference type="SUPFAM" id="SSF49899">
    <property type="entry name" value="Concanavalin A-like lectins/glucanases"/>
    <property type="match status" value="1"/>
</dbReference>
<keyword evidence="2" id="KW-1015">Disulfide bond</keyword>
<accession>X1HBC3</accession>
<gene>
    <name evidence="4" type="ORF">S03H2_41114</name>
</gene>
<protein>
    <recommendedName>
        <fullName evidence="3">Laminin G domain-containing protein</fullName>
    </recommendedName>
</protein>
<feature type="domain" description="Laminin G" evidence="3">
    <location>
        <begin position="107"/>
        <end position="269"/>
    </location>
</feature>